<feature type="compositionally biased region" description="Gly residues" evidence="1">
    <location>
        <begin position="15"/>
        <end position="25"/>
    </location>
</feature>
<comment type="caution">
    <text evidence="2">The sequence shown here is derived from an EMBL/GenBank/DDBJ whole genome shotgun (WGS) entry which is preliminary data.</text>
</comment>
<accession>A0A428ZHG9</accession>
<evidence type="ECO:0000313" key="2">
    <source>
        <dbReference type="EMBL" id="RSM87504.1"/>
    </source>
</evidence>
<dbReference type="EMBL" id="QHKI01000006">
    <property type="protein sequence ID" value="RSM87504.1"/>
    <property type="molecule type" value="Genomic_DNA"/>
</dbReference>
<sequence length="69" mass="6888">MVHGVRHHDVTPLGEGLGGVAGGGPTEPPVCLSTESLRIGSGTGVAMPDFDPGSIQVLAFDIFGTTGDV</sequence>
<dbReference type="Proteomes" id="UP000287547">
    <property type="component" value="Unassembled WGS sequence"/>
</dbReference>
<proteinExistence type="predicted"/>
<name>A0A428ZHG9_KIBAR</name>
<dbReference type="AlphaFoldDB" id="A0A428ZHG9"/>
<organism evidence="2 3">
    <name type="scientific">Kibdelosporangium aridum</name>
    <dbReference type="NCBI Taxonomy" id="2030"/>
    <lineage>
        <taxon>Bacteria</taxon>
        <taxon>Bacillati</taxon>
        <taxon>Actinomycetota</taxon>
        <taxon>Actinomycetes</taxon>
        <taxon>Pseudonocardiales</taxon>
        <taxon>Pseudonocardiaceae</taxon>
        <taxon>Kibdelosporangium</taxon>
    </lineage>
</organism>
<evidence type="ECO:0000256" key="1">
    <source>
        <dbReference type="SAM" id="MobiDB-lite"/>
    </source>
</evidence>
<protein>
    <submittedName>
        <fullName evidence="2">Uncharacterized protein</fullName>
    </submittedName>
</protein>
<reference evidence="2 3" key="1">
    <citation type="submission" date="2018-05" db="EMBL/GenBank/DDBJ databases">
        <title>Evolution of GPA BGCs.</title>
        <authorList>
            <person name="Waglechner N."/>
            <person name="Wright G.D."/>
        </authorList>
    </citation>
    <scope>NUCLEOTIDE SEQUENCE [LARGE SCALE GENOMIC DNA]</scope>
    <source>
        <strain evidence="2 3">A82846</strain>
    </source>
</reference>
<feature type="region of interest" description="Disordered" evidence="1">
    <location>
        <begin position="1"/>
        <end position="34"/>
    </location>
</feature>
<gene>
    <name evidence="2" type="ORF">DMH04_10820</name>
</gene>
<evidence type="ECO:0000313" key="3">
    <source>
        <dbReference type="Proteomes" id="UP000287547"/>
    </source>
</evidence>